<gene>
    <name evidence="2" type="ORF">DNJ96_13435</name>
</gene>
<proteinExistence type="predicted"/>
<feature type="transmembrane region" description="Helical" evidence="1">
    <location>
        <begin position="35"/>
        <end position="58"/>
    </location>
</feature>
<keyword evidence="1" id="KW-1133">Transmembrane helix</keyword>
<dbReference type="EMBL" id="QJUP01000019">
    <property type="protein sequence ID" value="TBU94038.1"/>
    <property type="molecule type" value="Genomic_DNA"/>
</dbReference>
<keyword evidence="1" id="KW-0472">Membrane</keyword>
<keyword evidence="1" id="KW-0812">Transmembrane</keyword>
<comment type="caution">
    <text evidence="2">The sequence shown here is derived from an EMBL/GenBank/DDBJ whole genome shotgun (WGS) entry which is preliminary data.</text>
</comment>
<name>A0A4Q9R3L4_9GAMM</name>
<evidence type="ECO:0000256" key="1">
    <source>
        <dbReference type="SAM" id="Phobius"/>
    </source>
</evidence>
<reference evidence="2 3" key="1">
    <citation type="submission" date="2018-06" db="EMBL/GenBank/DDBJ databases">
        <title>Three novel Pseudomonas species isolated from symptomatic oak.</title>
        <authorList>
            <person name="Bueno-Gonzalez V."/>
            <person name="Brady C."/>
        </authorList>
    </citation>
    <scope>NUCLEOTIDE SEQUENCE [LARGE SCALE GENOMIC DNA]</scope>
    <source>
        <strain evidence="2 3">P17C</strain>
    </source>
</reference>
<sequence length="104" mass="9576">MLPVLAGAGLAAGAVGFFAAGALDAAGLLAAGRLAAGLATGLAAGLAAGALAGVAGLLPAGVRRRLAALGATPCSSAWLAARSTSATPSASFRLCSASCLSLAI</sequence>
<protein>
    <submittedName>
        <fullName evidence="2">Uncharacterized protein</fullName>
    </submittedName>
</protein>
<keyword evidence="3" id="KW-1185">Reference proteome</keyword>
<evidence type="ECO:0000313" key="3">
    <source>
        <dbReference type="Proteomes" id="UP000292639"/>
    </source>
</evidence>
<organism evidence="2 3">
    <name type="scientific">Stutzerimonas kirkiae</name>
    <dbReference type="NCBI Taxonomy" id="2211392"/>
    <lineage>
        <taxon>Bacteria</taxon>
        <taxon>Pseudomonadati</taxon>
        <taxon>Pseudomonadota</taxon>
        <taxon>Gammaproteobacteria</taxon>
        <taxon>Pseudomonadales</taxon>
        <taxon>Pseudomonadaceae</taxon>
        <taxon>Stutzerimonas</taxon>
    </lineage>
</organism>
<dbReference type="Proteomes" id="UP000292639">
    <property type="component" value="Unassembled WGS sequence"/>
</dbReference>
<evidence type="ECO:0000313" key="2">
    <source>
        <dbReference type="EMBL" id="TBU94038.1"/>
    </source>
</evidence>
<dbReference type="AlphaFoldDB" id="A0A4Q9R3L4"/>
<accession>A0A4Q9R3L4</accession>